<reference evidence="1 2" key="1">
    <citation type="submission" date="2021-01" db="EMBL/GenBank/DDBJ databases">
        <title>Whole genome shotgun sequence of Plantactinospora mayteni NBRC 109088.</title>
        <authorList>
            <person name="Komaki H."/>
            <person name="Tamura T."/>
        </authorList>
    </citation>
    <scope>NUCLEOTIDE SEQUENCE [LARGE SCALE GENOMIC DNA]</scope>
    <source>
        <strain evidence="1 2">NBRC 109088</strain>
    </source>
</reference>
<evidence type="ECO:0000313" key="1">
    <source>
        <dbReference type="EMBL" id="GIH01458.1"/>
    </source>
</evidence>
<name>A0ABQ4F3I1_9ACTN</name>
<proteinExistence type="predicted"/>
<sequence>MVVDNELGLGSFLPITEEDREIVRQAKMLHIRVAPQERDDILAVAQQHTDWQHLSDADFDQRVFDEVAVLRYPRAAPSLLDVRVVMAALRAGHLS</sequence>
<dbReference type="Proteomes" id="UP000621500">
    <property type="component" value="Unassembled WGS sequence"/>
</dbReference>
<organism evidence="1 2">
    <name type="scientific">Plantactinospora mayteni</name>
    <dbReference type="NCBI Taxonomy" id="566021"/>
    <lineage>
        <taxon>Bacteria</taxon>
        <taxon>Bacillati</taxon>
        <taxon>Actinomycetota</taxon>
        <taxon>Actinomycetes</taxon>
        <taxon>Micromonosporales</taxon>
        <taxon>Micromonosporaceae</taxon>
        <taxon>Plantactinospora</taxon>
    </lineage>
</organism>
<dbReference type="RefSeq" id="WP_203862712.1">
    <property type="nucleotide sequence ID" value="NZ_BAAAZQ010000040.1"/>
</dbReference>
<keyword evidence="2" id="KW-1185">Reference proteome</keyword>
<gene>
    <name evidence="1" type="ORF">Pma05_80300</name>
</gene>
<evidence type="ECO:0000313" key="2">
    <source>
        <dbReference type="Proteomes" id="UP000621500"/>
    </source>
</evidence>
<protein>
    <submittedName>
        <fullName evidence="1">Uncharacterized protein</fullName>
    </submittedName>
</protein>
<dbReference type="EMBL" id="BONX01000072">
    <property type="protein sequence ID" value="GIH01458.1"/>
    <property type="molecule type" value="Genomic_DNA"/>
</dbReference>
<comment type="caution">
    <text evidence="1">The sequence shown here is derived from an EMBL/GenBank/DDBJ whole genome shotgun (WGS) entry which is preliminary data.</text>
</comment>
<accession>A0ABQ4F3I1</accession>